<evidence type="ECO:0000256" key="1">
    <source>
        <dbReference type="ARBA" id="ARBA00004141"/>
    </source>
</evidence>
<dbReference type="AlphaFoldDB" id="A0A0C3B2M8"/>
<feature type="region of interest" description="Disordered" evidence="5">
    <location>
        <begin position="1"/>
        <end position="94"/>
    </location>
</feature>
<evidence type="ECO:0000256" key="6">
    <source>
        <dbReference type="SAM" id="Phobius"/>
    </source>
</evidence>
<dbReference type="STRING" id="933852.A0A0C3B2M8"/>
<feature type="transmembrane region" description="Helical" evidence="6">
    <location>
        <begin position="223"/>
        <end position="241"/>
    </location>
</feature>
<evidence type="ECO:0000313" key="9">
    <source>
        <dbReference type="Proteomes" id="UP000054097"/>
    </source>
</evidence>
<feature type="transmembrane region" description="Helical" evidence="6">
    <location>
        <begin position="601"/>
        <end position="619"/>
    </location>
</feature>
<evidence type="ECO:0000256" key="5">
    <source>
        <dbReference type="SAM" id="MobiDB-lite"/>
    </source>
</evidence>
<dbReference type="PANTHER" id="PTHR23501:SF198">
    <property type="entry name" value="AZOLE RESISTANCE PROTEIN 1-RELATED"/>
    <property type="match status" value="1"/>
</dbReference>
<reference evidence="9" key="2">
    <citation type="submission" date="2015-01" db="EMBL/GenBank/DDBJ databases">
        <title>Evolutionary Origins and Diversification of the Mycorrhizal Mutualists.</title>
        <authorList>
            <consortium name="DOE Joint Genome Institute"/>
            <consortium name="Mycorrhizal Genomics Consortium"/>
            <person name="Kohler A."/>
            <person name="Kuo A."/>
            <person name="Nagy L.G."/>
            <person name="Floudas D."/>
            <person name="Copeland A."/>
            <person name="Barry K.W."/>
            <person name="Cichocki N."/>
            <person name="Veneault-Fourrey C."/>
            <person name="LaButti K."/>
            <person name="Lindquist E.A."/>
            <person name="Lipzen A."/>
            <person name="Lundell T."/>
            <person name="Morin E."/>
            <person name="Murat C."/>
            <person name="Riley R."/>
            <person name="Ohm R."/>
            <person name="Sun H."/>
            <person name="Tunlid A."/>
            <person name="Henrissat B."/>
            <person name="Grigoriev I.V."/>
            <person name="Hibbett D.S."/>
            <person name="Martin F."/>
        </authorList>
    </citation>
    <scope>NUCLEOTIDE SEQUENCE [LARGE SCALE GENOMIC DNA]</scope>
    <source>
        <strain evidence="9">MAFF 305830</strain>
    </source>
</reference>
<protein>
    <recommendedName>
        <fullName evidence="7">Major facilitator superfamily (MFS) profile domain-containing protein</fullName>
    </recommendedName>
</protein>
<evidence type="ECO:0000256" key="2">
    <source>
        <dbReference type="ARBA" id="ARBA00022692"/>
    </source>
</evidence>
<feature type="transmembrane region" description="Helical" evidence="6">
    <location>
        <begin position="355"/>
        <end position="374"/>
    </location>
</feature>
<gene>
    <name evidence="8" type="ORF">M408DRAFT_203910</name>
</gene>
<feature type="transmembrane region" description="Helical" evidence="6">
    <location>
        <begin position="324"/>
        <end position="343"/>
    </location>
</feature>
<dbReference type="GO" id="GO:0022857">
    <property type="term" value="F:transmembrane transporter activity"/>
    <property type="evidence" value="ECO:0007669"/>
    <property type="project" value="InterPro"/>
</dbReference>
<evidence type="ECO:0000256" key="4">
    <source>
        <dbReference type="ARBA" id="ARBA00023136"/>
    </source>
</evidence>
<dbReference type="OrthoDB" id="10021397at2759"/>
<feature type="transmembrane region" description="Helical" evidence="6">
    <location>
        <begin position="487"/>
        <end position="508"/>
    </location>
</feature>
<dbReference type="EMBL" id="KN824311">
    <property type="protein sequence ID" value="KIM25771.1"/>
    <property type="molecule type" value="Genomic_DNA"/>
</dbReference>
<keyword evidence="4 6" id="KW-0472">Membrane</keyword>
<dbReference type="Gene3D" id="1.20.1250.20">
    <property type="entry name" value="MFS general substrate transporter like domains"/>
    <property type="match status" value="1"/>
</dbReference>
<dbReference type="SUPFAM" id="SSF103473">
    <property type="entry name" value="MFS general substrate transporter"/>
    <property type="match status" value="2"/>
</dbReference>
<sequence length="630" mass="67467">MAASRQVGANGDDEKIATVSSDDSHEMRQVGPTRPTLQQSAAPGIETGNAKTSTEEAPGAPRISASTSTSPLSFGQSLSTGGGDGAALVDPTPDEPRPILTGTPLIILIAGILTSLLIVAIDQVVIATALPVLASEFNALAQLAWVVSGFFREYYRWHYQPFCSLKLASVTQATGTLTFGQLYTFLPAKYTFLASILLFEIGSILSAVANTFWLLVLGRAVSGFGAGGLTVGMHTIVSQVFRLQDRSILYSSLGALFTAASIAGPLVGGALTTKVSWRWCFWINLPFGAVGGIAVYFALPVYQVHLPPALKGKTLLGRWASIDWIGNILALGMTTALMLPLQWGGSEFAWNSTQVIALFVLSGVLVGLFVWWELYAARSGREMVPLRLLKNRSVVGAATSGATVHVIFGVILTYLPVLYQTRGASALQSGIDILPFMISSVICVTFAGYLVKRIGYYKFWLVLGPWVCAIGSGFLTNGDLLKPNYLIGWQIIIGCGFGMTFQNTMMAIQAEFAKNGHLIPQASSIVGFCQRLGPMIGVSVAGAIFANSLDGQLGTLPFPLTEEQVTGLRRSVLYIWTESTAFSDEQKTMIVALFVEACRRAFILITPAAIISGACALLVRNWNIKKRGRP</sequence>
<name>A0A0C3B2M8_SERVB</name>
<organism evidence="8 9">
    <name type="scientific">Serendipita vermifera MAFF 305830</name>
    <dbReference type="NCBI Taxonomy" id="933852"/>
    <lineage>
        <taxon>Eukaryota</taxon>
        <taxon>Fungi</taxon>
        <taxon>Dikarya</taxon>
        <taxon>Basidiomycota</taxon>
        <taxon>Agaricomycotina</taxon>
        <taxon>Agaricomycetes</taxon>
        <taxon>Sebacinales</taxon>
        <taxon>Serendipitaceae</taxon>
        <taxon>Serendipita</taxon>
    </lineage>
</organism>
<feature type="transmembrane region" description="Helical" evidence="6">
    <location>
        <begin position="192"/>
        <end position="216"/>
    </location>
</feature>
<feature type="compositionally biased region" description="Polar residues" evidence="5">
    <location>
        <begin position="64"/>
        <end position="79"/>
    </location>
</feature>
<dbReference type="GO" id="GO:0005886">
    <property type="term" value="C:plasma membrane"/>
    <property type="evidence" value="ECO:0007669"/>
    <property type="project" value="TreeGrafter"/>
</dbReference>
<dbReference type="HOGENOM" id="CLU_000960_22_1_1"/>
<keyword evidence="2 6" id="KW-0812">Transmembrane</keyword>
<dbReference type="PROSITE" id="PS50850">
    <property type="entry name" value="MFS"/>
    <property type="match status" value="1"/>
</dbReference>
<feature type="domain" description="Major facilitator superfamily (MFS) profile" evidence="7">
    <location>
        <begin position="108"/>
        <end position="624"/>
    </location>
</feature>
<dbReference type="Proteomes" id="UP000054097">
    <property type="component" value="Unassembled WGS sequence"/>
</dbReference>
<feature type="transmembrane region" description="Helical" evidence="6">
    <location>
        <begin position="457"/>
        <end position="475"/>
    </location>
</feature>
<dbReference type="InterPro" id="IPR011701">
    <property type="entry name" value="MFS"/>
</dbReference>
<dbReference type="Pfam" id="PF07690">
    <property type="entry name" value="MFS_1"/>
    <property type="match status" value="1"/>
</dbReference>
<accession>A0A0C3B2M8</accession>
<feature type="transmembrane region" description="Helical" evidence="6">
    <location>
        <begin position="247"/>
        <end position="267"/>
    </location>
</feature>
<dbReference type="PANTHER" id="PTHR23501">
    <property type="entry name" value="MAJOR FACILITATOR SUPERFAMILY"/>
    <property type="match status" value="1"/>
</dbReference>
<keyword evidence="9" id="KW-1185">Reference proteome</keyword>
<feature type="transmembrane region" description="Helical" evidence="6">
    <location>
        <begin position="279"/>
        <end position="304"/>
    </location>
</feature>
<dbReference type="Gene3D" id="1.20.1720.10">
    <property type="entry name" value="Multidrug resistance protein D"/>
    <property type="match status" value="1"/>
</dbReference>
<evidence type="ECO:0000259" key="7">
    <source>
        <dbReference type="PROSITE" id="PS50850"/>
    </source>
</evidence>
<dbReference type="InterPro" id="IPR020846">
    <property type="entry name" value="MFS_dom"/>
</dbReference>
<feature type="compositionally biased region" description="Basic and acidic residues" evidence="5">
    <location>
        <begin position="12"/>
        <end position="28"/>
    </location>
</feature>
<reference evidence="8 9" key="1">
    <citation type="submission" date="2014-04" db="EMBL/GenBank/DDBJ databases">
        <authorList>
            <consortium name="DOE Joint Genome Institute"/>
            <person name="Kuo A."/>
            <person name="Zuccaro A."/>
            <person name="Kohler A."/>
            <person name="Nagy L.G."/>
            <person name="Floudas D."/>
            <person name="Copeland A."/>
            <person name="Barry K.W."/>
            <person name="Cichocki N."/>
            <person name="Veneault-Fourrey C."/>
            <person name="LaButti K."/>
            <person name="Lindquist E.A."/>
            <person name="Lipzen A."/>
            <person name="Lundell T."/>
            <person name="Morin E."/>
            <person name="Murat C."/>
            <person name="Sun H."/>
            <person name="Tunlid A."/>
            <person name="Henrissat B."/>
            <person name="Grigoriev I.V."/>
            <person name="Hibbett D.S."/>
            <person name="Martin F."/>
            <person name="Nordberg H.P."/>
            <person name="Cantor M.N."/>
            <person name="Hua S.X."/>
        </authorList>
    </citation>
    <scope>NUCLEOTIDE SEQUENCE [LARGE SCALE GENOMIC DNA]</scope>
    <source>
        <strain evidence="8 9">MAFF 305830</strain>
    </source>
</reference>
<feature type="transmembrane region" description="Helical" evidence="6">
    <location>
        <begin position="431"/>
        <end position="451"/>
    </location>
</feature>
<feature type="transmembrane region" description="Helical" evidence="6">
    <location>
        <begin position="105"/>
        <end position="133"/>
    </location>
</feature>
<dbReference type="PROSITE" id="PS00217">
    <property type="entry name" value="SUGAR_TRANSPORT_2"/>
    <property type="match status" value="1"/>
</dbReference>
<comment type="subcellular location">
    <subcellularLocation>
        <location evidence="1">Membrane</location>
        <topology evidence="1">Multi-pass membrane protein</topology>
    </subcellularLocation>
</comment>
<feature type="transmembrane region" description="Helical" evidence="6">
    <location>
        <begin position="394"/>
        <end position="419"/>
    </location>
</feature>
<dbReference type="InterPro" id="IPR005829">
    <property type="entry name" value="Sugar_transporter_CS"/>
</dbReference>
<dbReference type="InterPro" id="IPR036259">
    <property type="entry name" value="MFS_trans_sf"/>
</dbReference>
<proteinExistence type="predicted"/>
<evidence type="ECO:0000256" key="3">
    <source>
        <dbReference type="ARBA" id="ARBA00022989"/>
    </source>
</evidence>
<evidence type="ECO:0000313" key="8">
    <source>
        <dbReference type="EMBL" id="KIM25771.1"/>
    </source>
</evidence>
<keyword evidence="3 6" id="KW-1133">Transmembrane helix</keyword>